<evidence type="ECO:0000313" key="3">
    <source>
        <dbReference type="Proteomes" id="UP000067626"/>
    </source>
</evidence>
<name>A0A0K1EAK0_CHOCO</name>
<reference evidence="2 3" key="1">
    <citation type="submission" date="2015-07" db="EMBL/GenBank/DDBJ databases">
        <title>Genome analysis of myxobacterium Chondromyces crocatus Cm c5 reveals a high potential for natural compound synthesis and the genetic basis for the loss of fruiting body formation.</title>
        <authorList>
            <person name="Zaburannyi N."/>
            <person name="Bunk B."/>
            <person name="Maier J."/>
            <person name="Overmann J."/>
            <person name="Mueller R."/>
        </authorList>
    </citation>
    <scope>NUCLEOTIDE SEQUENCE [LARGE SCALE GENOMIC DNA]</scope>
    <source>
        <strain evidence="2 3">Cm c5</strain>
    </source>
</reference>
<proteinExistence type="predicted"/>
<feature type="region of interest" description="Disordered" evidence="1">
    <location>
        <begin position="48"/>
        <end position="90"/>
    </location>
</feature>
<dbReference type="AlphaFoldDB" id="A0A0K1EAK0"/>
<dbReference type="PATRIC" id="fig|52.7.peg.2213"/>
<dbReference type="KEGG" id="ccro:CMC5_020540"/>
<organism evidence="2 3">
    <name type="scientific">Chondromyces crocatus</name>
    <dbReference type="NCBI Taxonomy" id="52"/>
    <lineage>
        <taxon>Bacteria</taxon>
        <taxon>Pseudomonadati</taxon>
        <taxon>Myxococcota</taxon>
        <taxon>Polyangia</taxon>
        <taxon>Polyangiales</taxon>
        <taxon>Polyangiaceae</taxon>
        <taxon>Chondromyces</taxon>
    </lineage>
</organism>
<evidence type="ECO:0000313" key="2">
    <source>
        <dbReference type="EMBL" id="AKT37911.1"/>
    </source>
</evidence>
<dbReference type="EMBL" id="CP012159">
    <property type="protein sequence ID" value="AKT37911.1"/>
    <property type="molecule type" value="Genomic_DNA"/>
</dbReference>
<dbReference type="OrthoDB" id="5526635at2"/>
<dbReference type="Proteomes" id="UP000067626">
    <property type="component" value="Chromosome"/>
</dbReference>
<dbReference type="RefSeq" id="WP_050430214.1">
    <property type="nucleotide sequence ID" value="NZ_CP012159.1"/>
</dbReference>
<protein>
    <submittedName>
        <fullName evidence="2">Uncharacterized protein</fullName>
    </submittedName>
</protein>
<feature type="compositionally biased region" description="Gly residues" evidence="1">
    <location>
        <begin position="57"/>
        <end position="78"/>
    </location>
</feature>
<feature type="region of interest" description="Disordered" evidence="1">
    <location>
        <begin position="213"/>
        <end position="339"/>
    </location>
</feature>
<feature type="compositionally biased region" description="Low complexity" evidence="1">
    <location>
        <begin position="301"/>
        <end position="317"/>
    </location>
</feature>
<keyword evidence="3" id="KW-1185">Reference proteome</keyword>
<accession>A0A0K1EAK0</accession>
<sequence length="408" mass="39215">MSEFPTRLWDDDDAPDALRADLRAALPSTGEYDVAAGLARFEALLADGAGDLDEGPDGNGDSAGGGERAGGDSAGGGEVPKAASDLGMDPASVASAGTGGATAGGATAGGATAGGATAGGATAGGATAGGATAGGATAGGATAGGGALAGGAEVAGLAGSAAIPGLATSGSLFGAKLIVGLAVIGALGTGIALRVSSPGGSLTGQVSASQHLEAASERVAHLPPSLAEPEGPTTPGAPSPEVRPSSSSQREGAAKNALQPPSSPTPDPARRPVEASSPVSAHGAPTDPARIPTGSAGADSADGTRPADAAASAPAETEASRLREEMEHLASTRKLSGSDPARAAAMALEGHGRFRKGVFWQEREVVLIQALAASGQRAEAKTRGDAFLARHPESPFTETLRRTLGLSP</sequence>
<feature type="compositionally biased region" description="Basic and acidic residues" evidence="1">
    <location>
        <begin position="318"/>
        <end position="330"/>
    </location>
</feature>
<gene>
    <name evidence="2" type="ORF">CMC5_020540</name>
</gene>
<evidence type="ECO:0000256" key="1">
    <source>
        <dbReference type="SAM" id="MobiDB-lite"/>
    </source>
</evidence>
<dbReference type="STRING" id="52.CMC5_020540"/>